<evidence type="ECO:0000313" key="1">
    <source>
        <dbReference type="EMBL" id="CRK87041.1"/>
    </source>
</evidence>
<organism evidence="1 2">
    <name type="scientific">Clunio marinus</name>
    <dbReference type="NCBI Taxonomy" id="568069"/>
    <lineage>
        <taxon>Eukaryota</taxon>
        <taxon>Metazoa</taxon>
        <taxon>Ecdysozoa</taxon>
        <taxon>Arthropoda</taxon>
        <taxon>Hexapoda</taxon>
        <taxon>Insecta</taxon>
        <taxon>Pterygota</taxon>
        <taxon>Neoptera</taxon>
        <taxon>Endopterygota</taxon>
        <taxon>Diptera</taxon>
        <taxon>Nematocera</taxon>
        <taxon>Chironomoidea</taxon>
        <taxon>Chironomidae</taxon>
        <taxon>Clunio</taxon>
    </lineage>
</organism>
<evidence type="ECO:0000313" key="2">
    <source>
        <dbReference type="Proteomes" id="UP000183832"/>
    </source>
</evidence>
<gene>
    <name evidence="1" type="ORF">CLUMA_CG000889</name>
</gene>
<dbReference type="EMBL" id="CVRI01000003">
    <property type="protein sequence ID" value="CRK87041.1"/>
    <property type="molecule type" value="Genomic_DNA"/>
</dbReference>
<reference evidence="1 2" key="1">
    <citation type="submission" date="2015-04" db="EMBL/GenBank/DDBJ databases">
        <authorList>
            <person name="Syromyatnikov M.Y."/>
            <person name="Popov V.N."/>
        </authorList>
    </citation>
    <scope>NUCLEOTIDE SEQUENCE [LARGE SCALE GENOMIC DNA]</scope>
</reference>
<name>A0A1J1HLC3_9DIPT</name>
<proteinExistence type="predicted"/>
<accession>A0A1J1HLC3</accession>
<dbReference type="Proteomes" id="UP000183832">
    <property type="component" value="Unassembled WGS sequence"/>
</dbReference>
<dbReference type="AlphaFoldDB" id="A0A1J1HLC3"/>
<protein>
    <submittedName>
        <fullName evidence="1">CLUMA_CG000889, isoform A</fullName>
    </submittedName>
</protein>
<sequence length="103" mass="12551">MRWEKVVIALNFNNLIQQRMFANYDITVELTFQHSKPKHENCFHITNDANFWLAFHCSGLRKEMLWHMIPLIKLNDVEIIVWRFPNVEFVRRCFIVEILMFPL</sequence>
<keyword evidence="2" id="KW-1185">Reference proteome</keyword>